<keyword evidence="4" id="KW-1185">Reference proteome</keyword>
<dbReference type="PROSITE" id="PS50800">
    <property type="entry name" value="SAP"/>
    <property type="match status" value="1"/>
</dbReference>
<dbReference type="Proteomes" id="UP000308197">
    <property type="component" value="Unassembled WGS sequence"/>
</dbReference>
<evidence type="ECO:0000259" key="2">
    <source>
        <dbReference type="PROSITE" id="PS50800"/>
    </source>
</evidence>
<feature type="compositionally biased region" description="Polar residues" evidence="1">
    <location>
        <begin position="161"/>
        <end position="173"/>
    </location>
</feature>
<dbReference type="EMBL" id="ML211123">
    <property type="protein sequence ID" value="TFK88179.1"/>
    <property type="molecule type" value="Genomic_DNA"/>
</dbReference>
<dbReference type="Pfam" id="PF02037">
    <property type="entry name" value="SAP"/>
    <property type="match status" value="1"/>
</dbReference>
<protein>
    <recommendedName>
        <fullName evidence="2">SAP domain-containing protein</fullName>
    </recommendedName>
</protein>
<dbReference type="InterPro" id="IPR003034">
    <property type="entry name" value="SAP_dom"/>
</dbReference>
<feature type="region of interest" description="Disordered" evidence="1">
    <location>
        <begin position="527"/>
        <end position="546"/>
    </location>
</feature>
<dbReference type="InParanoid" id="A0A5C3PH54"/>
<evidence type="ECO:0000313" key="4">
    <source>
        <dbReference type="Proteomes" id="UP000308197"/>
    </source>
</evidence>
<dbReference type="InterPro" id="IPR036361">
    <property type="entry name" value="SAP_dom_sf"/>
</dbReference>
<proteinExistence type="predicted"/>
<accession>A0A5C3PH54</accession>
<feature type="region of interest" description="Disordered" evidence="1">
    <location>
        <begin position="159"/>
        <end position="183"/>
    </location>
</feature>
<name>A0A5C3PH54_9APHY</name>
<reference evidence="3 4" key="1">
    <citation type="journal article" date="2019" name="Nat. Ecol. Evol.">
        <title>Megaphylogeny resolves global patterns of mushroom evolution.</title>
        <authorList>
            <person name="Varga T."/>
            <person name="Krizsan K."/>
            <person name="Foldi C."/>
            <person name="Dima B."/>
            <person name="Sanchez-Garcia M."/>
            <person name="Sanchez-Ramirez S."/>
            <person name="Szollosi G.J."/>
            <person name="Szarkandi J.G."/>
            <person name="Papp V."/>
            <person name="Albert L."/>
            <person name="Andreopoulos W."/>
            <person name="Angelini C."/>
            <person name="Antonin V."/>
            <person name="Barry K.W."/>
            <person name="Bougher N.L."/>
            <person name="Buchanan P."/>
            <person name="Buyck B."/>
            <person name="Bense V."/>
            <person name="Catcheside P."/>
            <person name="Chovatia M."/>
            <person name="Cooper J."/>
            <person name="Damon W."/>
            <person name="Desjardin D."/>
            <person name="Finy P."/>
            <person name="Geml J."/>
            <person name="Haridas S."/>
            <person name="Hughes K."/>
            <person name="Justo A."/>
            <person name="Karasinski D."/>
            <person name="Kautmanova I."/>
            <person name="Kiss B."/>
            <person name="Kocsube S."/>
            <person name="Kotiranta H."/>
            <person name="LaButti K.M."/>
            <person name="Lechner B.E."/>
            <person name="Liimatainen K."/>
            <person name="Lipzen A."/>
            <person name="Lukacs Z."/>
            <person name="Mihaltcheva S."/>
            <person name="Morgado L.N."/>
            <person name="Niskanen T."/>
            <person name="Noordeloos M.E."/>
            <person name="Ohm R.A."/>
            <person name="Ortiz-Santana B."/>
            <person name="Ovrebo C."/>
            <person name="Racz N."/>
            <person name="Riley R."/>
            <person name="Savchenko A."/>
            <person name="Shiryaev A."/>
            <person name="Soop K."/>
            <person name="Spirin V."/>
            <person name="Szebenyi C."/>
            <person name="Tomsovsky M."/>
            <person name="Tulloss R.E."/>
            <person name="Uehling J."/>
            <person name="Grigoriev I.V."/>
            <person name="Vagvolgyi C."/>
            <person name="Papp T."/>
            <person name="Martin F.M."/>
            <person name="Miettinen O."/>
            <person name="Hibbett D.S."/>
            <person name="Nagy L.G."/>
        </authorList>
    </citation>
    <scope>NUCLEOTIDE SEQUENCE [LARGE SCALE GENOMIC DNA]</scope>
    <source>
        <strain evidence="3 4">HHB13444</strain>
    </source>
</reference>
<evidence type="ECO:0000256" key="1">
    <source>
        <dbReference type="SAM" id="MobiDB-lite"/>
    </source>
</evidence>
<dbReference type="SUPFAM" id="SSF68906">
    <property type="entry name" value="SAP domain"/>
    <property type="match status" value="1"/>
</dbReference>
<gene>
    <name evidence="3" type="ORF">K466DRAFT_598872</name>
</gene>
<sequence length="546" mass="61098">MSHDNEEGGDPDILILPCPGQSVSREDHEFKTFKLRVNPPPTVDVLRNHLGSLGLIKSGRKAELVQRLRKFSENSKEWDSMLLPARYRGRGTTSKHGTKQKSQLAQRIADEFGETEIELTFQSKKSGTATRPVVVISEQKEVANDRWAAAVLRKRDAQRDMQAQASASDTSVGPVTGIPGENTQVVDAGSVASKEYRNKDVRQLQRHITTIDRVLQSQFGSVHSQLNDIQTNLAMLSATQVSPHFSTLTHSTYIPGGISSRFATHLPVSSLPGVPASSAAPGGVPTALPGLVNSVSSMISEAVRPAPVPSPHRPPGIASPHIILPPRTVIPRAAIPPEYLLIFDLDGEELAFDKRQVPDPPKLTFADNIPGLFREWHESTILTVNGRGIAIKHWDRFYKKRARVKDFAWEKARVEWGNWKFLVKARERFPSEDAFWDKYTDAKGKRFNYQKILDSLKSQRMTTAEKDTAEALWFFDGDLTHADAHGRFIYKKHRVCTAPPAIGPKWRKLLRDFPDVAERWEMARMFYPQPDPDTSDPQSDADMVLV</sequence>
<feature type="domain" description="SAP" evidence="2">
    <location>
        <begin position="38"/>
        <end position="72"/>
    </location>
</feature>
<evidence type="ECO:0000313" key="3">
    <source>
        <dbReference type="EMBL" id="TFK88179.1"/>
    </source>
</evidence>
<dbReference type="AlphaFoldDB" id="A0A5C3PH54"/>
<dbReference type="Gene3D" id="1.10.720.30">
    <property type="entry name" value="SAP domain"/>
    <property type="match status" value="1"/>
</dbReference>
<organism evidence="3 4">
    <name type="scientific">Polyporus arcularius HHB13444</name>
    <dbReference type="NCBI Taxonomy" id="1314778"/>
    <lineage>
        <taxon>Eukaryota</taxon>
        <taxon>Fungi</taxon>
        <taxon>Dikarya</taxon>
        <taxon>Basidiomycota</taxon>
        <taxon>Agaricomycotina</taxon>
        <taxon>Agaricomycetes</taxon>
        <taxon>Polyporales</taxon>
        <taxon>Polyporaceae</taxon>
        <taxon>Polyporus</taxon>
    </lineage>
</organism>